<dbReference type="RefSeq" id="XP_007838449.1">
    <property type="nucleotide sequence ID" value="XM_007840258.1"/>
</dbReference>
<proteinExistence type="predicted"/>
<dbReference type="OMA" id="CECDACA"/>
<feature type="compositionally biased region" description="Polar residues" evidence="1">
    <location>
        <begin position="212"/>
        <end position="272"/>
    </location>
</feature>
<dbReference type="AlphaFoldDB" id="W3WR00"/>
<dbReference type="GeneID" id="19276690"/>
<keyword evidence="2" id="KW-0732">Signal</keyword>
<feature type="region of interest" description="Disordered" evidence="1">
    <location>
        <begin position="162"/>
        <end position="301"/>
    </location>
</feature>
<feature type="signal peptide" evidence="2">
    <location>
        <begin position="1"/>
        <end position="21"/>
    </location>
</feature>
<dbReference type="InParanoid" id="W3WR00"/>
<keyword evidence="4" id="KW-1185">Reference proteome</keyword>
<evidence type="ECO:0000313" key="3">
    <source>
        <dbReference type="EMBL" id="ETS76290.1"/>
    </source>
</evidence>
<feature type="compositionally biased region" description="Low complexity" evidence="1">
    <location>
        <begin position="162"/>
        <end position="178"/>
    </location>
</feature>
<gene>
    <name evidence="3" type="ORF">PFICI_11677</name>
</gene>
<evidence type="ECO:0000313" key="4">
    <source>
        <dbReference type="Proteomes" id="UP000030651"/>
    </source>
</evidence>
<feature type="compositionally biased region" description="Low complexity" evidence="1">
    <location>
        <begin position="277"/>
        <end position="301"/>
    </location>
</feature>
<protein>
    <submittedName>
        <fullName evidence="3">Uncharacterized protein</fullName>
    </submittedName>
</protein>
<dbReference type="EMBL" id="KI912117">
    <property type="protein sequence ID" value="ETS76290.1"/>
    <property type="molecule type" value="Genomic_DNA"/>
</dbReference>
<name>W3WR00_PESFW</name>
<dbReference type="HOGENOM" id="CLU_850224_0_0_1"/>
<sequence>MKFGTLVALAAQGGLLHTANAQSLAYVTELVTECFDPWQTDIEYGTATTDTVSAPYYTGWGPVDYSMPACECGCPTCSHTSVYSTNYPIFCSTGVTDQTYTITETYHGMPTLPTFAEPTECPYGFTTEEVTCTVCGDAPITQTMTYPSGGCPYDTGLQSAYPTLAPTQAPAPTYAASPHGSNDTGASPAGAYPAQNDWSDEGKDTTKTTKTQSVTLSVNGTHPSTAPAQGGSYPSSKPDTGSGSSPAQGGQDSYPSSKPETGSGSSPAQGGQDSYPAAGGSPAAQASQGHSGSSSSPVKVSSASRLGGMLSTVGFVMVLAPVLVAFA</sequence>
<dbReference type="eggNOG" id="ENOG502T0QC">
    <property type="taxonomic scope" value="Eukaryota"/>
</dbReference>
<dbReference type="Proteomes" id="UP000030651">
    <property type="component" value="Unassembled WGS sequence"/>
</dbReference>
<accession>W3WR00</accession>
<organism evidence="3 4">
    <name type="scientific">Pestalotiopsis fici (strain W106-1 / CGMCC3.15140)</name>
    <dbReference type="NCBI Taxonomy" id="1229662"/>
    <lineage>
        <taxon>Eukaryota</taxon>
        <taxon>Fungi</taxon>
        <taxon>Dikarya</taxon>
        <taxon>Ascomycota</taxon>
        <taxon>Pezizomycotina</taxon>
        <taxon>Sordariomycetes</taxon>
        <taxon>Xylariomycetidae</taxon>
        <taxon>Amphisphaeriales</taxon>
        <taxon>Sporocadaceae</taxon>
        <taxon>Pestalotiopsis</taxon>
    </lineage>
</organism>
<evidence type="ECO:0000256" key="1">
    <source>
        <dbReference type="SAM" id="MobiDB-lite"/>
    </source>
</evidence>
<dbReference type="KEGG" id="pfy:PFICI_11677"/>
<dbReference type="OrthoDB" id="5101370at2759"/>
<feature type="chain" id="PRO_5004833773" evidence="2">
    <location>
        <begin position="22"/>
        <end position="327"/>
    </location>
</feature>
<evidence type="ECO:0000256" key="2">
    <source>
        <dbReference type="SAM" id="SignalP"/>
    </source>
</evidence>
<reference evidence="4" key="1">
    <citation type="journal article" date="2015" name="BMC Genomics">
        <title>Genomic and transcriptomic analysis of the endophytic fungus Pestalotiopsis fici reveals its lifestyle and high potential for synthesis of natural products.</title>
        <authorList>
            <person name="Wang X."/>
            <person name="Zhang X."/>
            <person name="Liu L."/>
            <person name="Xiang M."/>
            <person name="Wang W."/>
            <person name="Sun X."/>
            <person name="Che Y."/>
            <person name="Guo L."/>
            <person name="Liu G."/>
            <person name="Guo L."/>
            <person name="Wang C."/>
            <person name="Yin W.B."/>
            <person name="Stadler M."/>
            <person name="Zhang X."/>
            <person name="Liu X."/>
        </authorList>
    </citation>
    <scope>NUCLEOTIDE SEQUENCE [LARGE SCALE GENOMIC DNA]</scope>
    <source>
        <strain evidence="4">W106-1 / CGMCC3.15140</strain>
    </source>
</reference>